<dbReference type="Pfam" id="PF03591">
    <property type="entry name" value="AzlC"/>
    <property type="match status" value="1"/>
</dbReference>
<keyword evidence="4" id="KW-1003">Cell membrane</keyword>
<dbReference type="PANTHER" id="PTHR34979:SF1">
    <property type="entry name" value="INNER MEMBRANE PROTEIN YGAZ"/>
    <property type="match status" value="1"/>
</dbReference>
<dbReference type="InterPro" id="IPR011606">
    <property type="entry name" value="Brnchd-chn_aa_trnsp_permease"/>
</dbReference>
<accession>A0A4P7XMF4</accession>
<evidence type="ECO:0000256" key="4">
    <source>
        <dbReference type="ARBA" id="ARBA00022475"/>
    </source>
</evidence>
<name>A0A4P7XMF4_9ALTE</name>
<dbReference type="Proteomes" id="UP000298049">
    <property type="component" value="Chromosome"/>
</dbReference>
<dbReference type="PANTHER" id="PTHR34979">
    <property type="entry name" value="INNER MEMBRANE PROTEIN YGAZ"/>
    <property type="match status" value="1"/>
</dbReference>
<keyword evidence="5 8" id="KW-0812">Transmembrane</keyword>
<evidence type="ECO:0000256" key="3">
    <source>
        <dbReference type="ARBA" id="ARBA00022448"/>
    </source>
</evidence>
<protein>
    <submittedName>
        <fullName evidence="9">Branched-chain amino acid ABC transporter permease</fullName>
    </submittedName>
</protein>
<gene>
    <name evidence="9" type="ORF">soil367_18245</name>
</gene>
<evidence type="ECO:0000313" key="9">
    <source>
        <dbReference type="EMBL" id="QCF27712.1"/>
    </source>
</evidence>
<evidence type="ECO:0000256" key="8">
    <source>
        <dbReference type="SAM" id="Phobius"/>
    </source>
</evidence>
<evidence type="ECO:0000256" key="5">
    <source>
        <dbReference type="ARBA" id="ARBA00022692"/>
    </source>
</evidence>
<feature type="transmembrane region" description="Helical" evidence="8">
    <location>
        <begin position="214"/>
        <end position="237"/>
    </location>
</feature>
<evidence type="ECO:0000256" key="6">
    <source>
        <dbReference type="ARBA" id="ARBA00022989"/>
    </source>
</evidence>
<keyword evidence="10" id="KW-1185">Reference proteome</keyword>
<evidence type="ECO:0000313" key="10">
    <source>
        <dbReference type="Proteomes" id="UP000298049"/>
    </source>
</evidence>
<organism evidence="9 10">
    <name type="scientific">Hydrocarboniclastica marina</name>
    <dbReference type="NCBI Taxonomy" id="2259620"/>
    <lineage>
        <taxon>Bacteria</taxon>
        <taxon>Pseudomonadati</taxon>
        <taxon>Pseudomonadota</taxon>
        <taxon>Gammaproteobacteria</taxon>
        <taxon>Alteromonadales</taxon>
        <taxon>Alteromonadaceae</taxon>
        <taxon>Hydrocarboniclastica</taxon>
    </lineage>
</organism>
<keyword evidence="6 8" id="KW-1133">Transmembrane helix</keyword>
<dbReference type="AlphaFoldDB" id="A0A4P7XMF4"/>
<feature type="transmembrane region" description="Helical" evidence="8">
    <location>
        <begin position="243"/>
        <end position="262"/>
    </location>
</feature>
<comment type="similarity">
    <text evidence="2">Belongs to the AzlC family.</text>
</comment>
<dbReference type="GO" id="GO:1903785">
    <property type="term" value="P:L-valine transmembrane transport"/>
    <property type="evidence" value="ECO:0007669"/>
    <property type="project" value="TreeGrafter"/>
</dbReference>
<dbReference type="KEGG" id="hmi:soil367_18245"/>
<evidence type="ECO:0000256" key="1">
    <source>
        <dbReference type="ARBA" id="ARBA00004651"/>
    </source>
</evidence>
<keyword evidence="7 8" id="KW-0472">Membrane</keyword>
<evidence type="ECO:0000256" key="7">
    <source>
        <dbReference type="ARBA" id="ARBA00023136"/>
    </source>
</evidence>
<dbReference type="EMBL" id="CP031093">
    <property type="protein sequence ID" value="QCF27712.1"/>
    <property type="molecule type" value="Genomic_DNA"/>
</dbReference>
<feature type="transmembrane region" description="Helical" evidence="8">
    <location>
        <begin position="101"/>
        <end position="120"/>
    </location>
</feature>
<proteinExistence type="inferred from homology"/>
<evidence type="ECO:0000256" key="2">
    <source>
        <dbReference type="ARBA" id="ARBA00010735"/>
    </source>
</evidence>
<sequence>MTNRIKLQSHCFIAGLQGQKPIAVGLQADYVSKKCKKVPRQDLGQICCRDAHLKPTCALLRRSCDCLARSTGSESLPFGEARTFQRMRMFMQDFQRGAREAAPVMVGYFPIAVGFGVLAVQNQLSAAEAVMMSVTVFAGAAQFVAVGLIAAGVDPLQIVLGVFFLNLRHLIMVLSLRNRFGEQPGAVMKLSSLLVTDETFSLAASAPSINVPAAYLLGVGLGAYSAWVAGTAVGSWFAAGIPASLAGLFSIGLYAMFVALLVPQIRRSFPAAVAALVAMVGSSLMQPLLSAGWGIVLATIAGAIAGGLMVAEKKQ</sequence>
<reference evidence="9 10" key="1">
    <citation type="submission" date="2018-07" db="EMBL/GenBank/DDBJ databases">
        <title>Marsedoiliclastica nanhaica gen. nov. sp. nov., a novel marine hydrocarbonoclastic bacterium isolated from an in-situ enriched hydrocarbon-degrading consortium in deep-sea sediment.</title>
        <authorList>
            <person name="Dong C."/>
            <person name="Ma T."/>
            <person name="Liu R."/>
            <person name="Shao Z."/>
        </authorList>
    </citation>
    <scope>NUCLEOTIDE SEQUENCE [LARGE SCALE GENOMIC DNA]</scope>
    <source>
        <strain evidence="10">soil36-7</strain>
    </source>
</reference>
<feature type="transmembrane region" description="Helical" evidence="8">
    <location>
        <begin position="269"/>
        <end position="285"/>
    </location>
</feature>
<comment type="subcellular location">
    <subcellularLocation>
        <location evidence="1">Cell membrane</location>
        <topology evidence="1">Multi-pass membrane protein</topology>
    </subcellularLocation>
</comment>
<feature type="transmembrane region" description="Helical" evidence="8">
    <location>
        <begin position="140"/>
        <end position="167"/>
    </location>
</feature>
<dbReference type="OrthoDB" id="3181706at2"/>
<keyword evidence="3" id="KW-0813">Transport</keyword>
<dbReference type="GO" id="GO:0005886">
    <property type="term" value="C:plasma membrane"/>
    <property type="evidence" value="ECO:0007669"/>
    <property type="project" value="UniProtKB-SubCell"/>
</dbReference>
<feature type="transmembrane region" description="Helical" evidence="8">
    <location>
        <begin position="291"/>
        <end position="311"/>
    </location>
</feature>